<protein>
    <submittedName>
        <fullName evidence="3">Phenazine biosynthesis protein PhzF</fullName>
    </submittedName>
</protein>
<evidence type="ECO:0000256" key="1">
    <source>
        <dbReference type="ARBA" id="ARBA00008270"/>
    </source>
</evidence>
<dbReference type="Pfam" id="PF02567">
    <property type="entry name" value="PhzC-PhzF"/>
    <property type="match status" value="1"/>
</dbReference>
<reference evidence="4" key="1">
    <citation type="journal article" date="2019" name="Int. J. Syst. Evol. Microbiol.">
        <title>The Global Catalogue of Microorganisms (GCM) 10K type strain sequencing project: providing services to taxonomists for standard genome sequencing and annotation.</title>
        <authorList>
            <consortium name="The Broad Institute Genomics Platform"/>
            <consortium name="The Broad Institute Genome Sequencing Center for Infectious Disease"/>
            <person name="Wu L."/>
            <person name="Ma J."/>
        </authorList>
    </citation>
    <scope>NUCLEOTIDE SEQUENCE [LARGE SCALE GENOMIC DNA]</scope>
    <source>
        <strain evidence="4">KCTC 23723</strain>
    </source>
</reference>
<organism evidence="3 4">
    <name type="scientific">Alishewanella tabrizica</name>
    <dbReference type="NCBI Taxonomy" id="671278"/>
    <lineage>
        <taxon>Bacteria</taxon>
        <taxon>Pseudomonadati</taxon>
        <taxon>Pseudomonadota</taxon>
        <taxon>Gammaproteobacteria</taxon>
        <taxon>Alteromonadales</taxon>
        <taxon>Alteromonadaceae</taxon>
        <taxon>Alishewanella</taxon>
    </lineage>
</organism>
<dbReference type="PIRSF" id="PIRSF016184">
    <property type="entry name" value="PhzC_PhzF"/>
    <property type="match status" value="1"/>
</dbReference>
<dbReference type="Gene3D" id="3.10.310.10">
    <property type="entry name" value="Diaminopimelate Epimerase, Chain A, domain 1"/>
    <property type="match status" value="2"/>
</dbReference>
<dbReference type="RefSeq" id="WP_189482348.1">
    <property type="nucleotide sequence ID" value="NZ_BMYR01000006.1"/>
</dbReference>
<proteinExistence type="inferred from homology"/>
<keyword evidence="2" id="KW-0413">Isomerase</keyword>
<evidence type="ECO:0000313" key="4">
    <source>
        <dbReference type="Proteomes" id="UP000634667"/>
    </source>
</evidence>
<dbReference type="InterPro" id="IPR003719">
    <property type="entry name" value="Phenazine_PhzF-like"/>
</dbReference>
<sequence length="265" mass="28911">MELNIVVVDAFTDAVFGGNPAAVIILEKWLSDELMQSIAAENNLSETAFVVPDETSTYLIRWFSPLTEITFCGHATLASAFVLFNGMPLVSRLTFSAKAVGTFVVEKAESGQIQMNFPNTKPEKVDSIPSDLTAGLSIAPVEVYCNSQAYFVIYGSEAEVRTVQRNNESLQRLKPLDVVVTCRSETKDYDFISRYFWPANGGDEDPVTGSIHTGLAPLWAERMGKNDLVAFQASKRGGIINCLVSGNRVVISGYAVQYLSGTITV</sequence>
<keyword evidence="4" id="KW-1185">Reference proteome</keyword>
<dbReference type="SUPFAM" id="SSF54506">
    <property type="entry name" value="Diaminopimelate epimerase-like"/>
    <property type="match status" value="1"/>
</dbReference>
<evidence type="ECO:0000313" key="3">
    <source>
        <dbReference type="EMBL" id="GGW60921.1"/>
    </source>
</evidence>
<comment type="caution">
    <text evidence="3">The sequence shown here is derived from an EMBL/GenBank/DDBJ whole genome shotgun (WGS) entry which is preliminary data.</text>
</comment>
<dbReference type="EMBL" id="BMYR01000006">
    <property type="protein sequence ID" value="GGW60921.1"/>
    <property type="molecule type" value="Genomic_DNA"/>
</dbReference>
<gene>
    <name evidence="3" type="ORF">GCM10008111_16340</name>
</gene>
<dbReference type="NCBIfam" id="TIGR00654">
    <property type="entry name" value="PhzF_family"/>
    <property type="match status" value="1"/>
</dbReference>
<evidence type="ECO:0000256" key="2">
    <source>
        <dbReference type="ARBA" id="ARBA00023235"/>
    </source>
</evidence>
<name>A0ABQ2WKF9_9ALTE</name>
<dbReference type="PANTHER" id="PTHR13774">
    <property type="entry name" value="PHENAZINE BIOSYNTHESIS PROTEIN"/>
    <property type="match status" value="1"/>
</dbReference>
<dbReference type="PANTHER" id="PTHR13774:SF17">
    <property type="entry name" value="PHENAZINE BIOSYNTHESIS-LIKE DOMAIN-CONTAINING PROTEIN"/>
    <property type="match status" value="1"/>
</dbReference>
<accession>A0ABQ2WKF9</accession>
<comment type="similarity">
    <text evidence="1">Belongs to the PhzF family.</text>
</comment>
<dbReference type="Proteomes" id="UP000634667">
    <property type="component" value="Unassembled WGS sequence"/>
</dbReference>